<feature type="signal peptide" evidence="2">
    <location>
        <begin position="1"/>
        <end position="22"/>
    </location>
</feature>
<dbReference type="InterPro" id="IPR012347">
    <property type="entry name" value="Ferritin-like"/>
</dbReference>
<feature type="compositionally biased region" description="Low complexity" evidence="1">
    <location>
        <begin position="209"/>
        <end position="240"/>
    </location>
</feature>
<proteinExistence type="predicted"/>
<name>A0ABY9X772_9BACT</name>
<reference evidence="4 5" key="1">
    <citation type="submission" date="2019-08" db="EMBL/GenBank/DDBJ databases">
        <title>Archangium and Cystobacter genomes.</title>
        <authorList>
            <person name="Chen I.-C.K."/>
            <person name="Wielgoss S."/>
        </authorList>
    </citation>
    <scope>NUCLEOTIDE SEQUENCE [LARGE SCALE GENOMIC DNA]</scope>
    <source>
        <strain evidence="4 5">Cbm 6</strain>
    </source>
</reference>
<feature type="chain" id="PRO_5047352671" evidence="2">
    <location>
        <begin position="23"/>
        <end position="240"/>
    </location>
</feature>
<evidence type="ECO:0000256" key="1">
    <source>
        <dbReference type="SAM" id="MobiDB-lite"/>
    </source>
</evidence>
<dbReference type="InterPro" id="IPR025419">
    <property type="entry name" value="DUF4142"/>
</dbReference>
<feature type="compositionally biased region" description="Low complexity" evidence="1">
    <location>
        <begin position="30"/>
        <end position="40"/>
    </location>
</feature>
<dbReference type="RefSeq" id="WP_395811241.1">
    <property type="nucleotide sequence ID" value="NZ_CP043494.1"/>
</dbReference>
<evidence type="ECO:0000313" key="4">
    <source>
        <dbReference type="EMBL" id="WNG51226.1"/>
    </source>
</evidence>
<feature type="region of interest" description="Disordered" evidence="1">
    <location>
        <begin position="21"/>
        <end position="45"/>
    </location>
</feature>
<gene>
    <name evidence="4" type="ORF">F0U60_49160</name>
</gene>
<evidence type="ECO:0000259" key="3">
    <source>
        <dbReference type="Pfam" id="PF13628"/>
    </source>
</evidence>
<sequence>MKRSWGRWALLGTLVVGGSAMAQGRPGASQQIPEQQQQPHHQQKRDPMALQATQLGRAMVADGVPAFLSQLQRINETEITLGELAHEKASSPSVQQYGEHMVQDHRKAQQQIADLAKQRNLRLDPMMEPTNDVQRRLLSATDATKAKLSVLQGQIYDQQYLASQVASHDETIQIVTIGRQLYPELAPVLDGLLPRLQEHRRQAYQLLGQIQPQPQAQAGQPQPQPQPQQKQARPPAGERR</sequence>
<evidence type="ECO:0000313" key="5">
    <source>
        <dbReference type="Proteomes" id="UP001611383"/>
    </source>
</evidence>
<organism evidence="4 5">
    <name type="scientific">Archangium minus</name>
    <dbReference type="NCBI Taxonomy" id="83450"/>
    <lineage>
        <taxon>Bacteria</taxon>
        <taxon>Pseudomonadati</taxon>
        <taxon>Myxococcota</taxon>
        <taxon>Myxococcia</taxon>
        <taxon>Myxococcales</taxon>
        <taxon>Cystobacterineae</taxon>
        <taxon>Archangiaceae</taxon>
        <taxon>Archangium</taxon>
    </lineage>
</organism>
<dbReference type="PANTHER" id="PTHR38593:SF1">
    <property type="entry name" value="BLR2558 PROTEIN"/>
    <property type="match status" value="1"/>
</dbReference>
<dbReference type="EMBL" id="CP043494">
    <property type="protein sequence ID" value="WNG51226.1"/>
    <property type="molecule type" value="Genomic_DNA"/>
</dbReference>
<accession>A0ABY9X772</accession>
<dbReference type="Gene3D" id="1.20.1260.10">
    <property type="match status" value="1"/>
</dbReference>
<keyword evidence="5" id="KW-1185">Reference proteome</keyword>
<feature type="domain" description="DUF4142" evidence="3">
    <location>
        <begin position="66"/>
        <end position="206"/>
    </location>
</feature>
<feature type="region of interest" description="Disordered" evidence="1">
    <location>
        <begin position="204"/>
        <end position="240"/>
    </location>
</feature>
<keyword evidence="2" id="KW-0732">Signal</keyword>
<evidence type="ECO:0000256" key="2">
    <source>
        <dbReference type="SAM" id="SignalP"/>
    </source>
</evidence>
<dbReference type="Proteomes" id="UP001611383">
    <property type="component" value="Chromosome"/>
</dbReference>
<protein>
    <submittedName>
        <fullName evidence="4">DUF4142 domain-containing protein</fullName>
    </submittedName>
</protein>
<dbReference type="PANTHER" id="PTHR38593">
    <property type="entry name" value="BLR2558 PROTEIN"/>
    <property type="match status" value="1"/>
</dbReference>
<dbReference type="Pfam" id="PF13628">
    <property type="entry name" value="DUF4142"/>
    <property type="match status" value="1"/>
</dbReference>